<dbReference type="InterPro" id="IPR015424">
    <property type="entry name" value="PyrdxlP-dep_Trfase"/>
</dbReference>
<protein>
    <submittedName>
        <fullName evidence="2">Aminotransferase class V-fold PLP-dependent enzyme</fullName>
    </submittedName>
</protein>
<comment type="caution">
    <text evidence="2">The sequence shown here is derived from an EMBL/GenBank/DDBJ whole genome shotgun (WGS) entry which is preliminary data.</text>
</comment>
<proteinExistence type="predicted"/>
<evidence type="ECO:0000259" key="1">
    <source>
        <dbReference type="Pfam" id="PF00266"/>
    </source>
</evidence>
<organism evidence="2 3">
    <name type="scientific">Diplocloster modestus</name>
    <dbReference type="NCBI Taxonomy" id="2850322"/>
    <lineage>
        <taxon>Bacteria</taxon>
        <taxon>Bacillati</taxon>
        <taxon>Bacillota</taxon>
        <taxon>Clostridia</taxon>
        <taxon>Lachnospirales</taxon>
        <taxon>Lachnospiraceae</taxon>
        <taxon>Diplocloster</taxon>
    </lineage>
</organism>
<dbReference type="GO" id="GO:0008483">
    <property type="term" value="F:transaminase activity"/>
    <property type="evidence" value="ECO:0007669"/>
    <property type="project" value="UniProtKB-KW"/>
</dbReference>
<feature type="domain" description="Aminotransferase class V" evidence="1">
    <location>
        <begin position="2"/>
        <end position="372"/>
    </location>
</feature>
<evidence type="ECO:0000313" key="2">
    <source>
        <dbReference type="EMBL" id="MBU9728863.1"/>
    </source>
</evidence>
<dbReference type="PANTHER" id="PTHR43586:SF4">
    <property type="entry name" value="ISOPENICILLIN N EPIMERASE"/>
    <property type="match status" value="1"/>
</dbReference>
<keyword evidence="2" id="KW-0032">Aminotransferase</keyword>
<dbReference type="Proteomes" id="UP001314681">
    <property type="component" value="Unassembled WGS sequence"/>
</dbReference>
<dbReference type="RefSeq" id="WP_158350929.1">
    <property type="nucleotide sequence ID" value="NZ_JAHQCX010000025.1"/>
</dbReference>
<keyword evidence="2" id="KW-0808">Transferase</keyword>
<dbReference type="Gene3D" id="3.90.1150.10">
    <property type="entry name" value="Aspartate Aminotransferase, domain 1"/>
    <property type="match status" value="1"/>
</dbReference>
<dbReference type="PANTHER" id="PTHR43586">
    <property type="entry name" value="CYSTEINE DESULFURASE"/>
    <property type="match status" value="1"/>
</dbReference>
<keyword evidence="3" id="KW-1185">Reference proteome</keyword>
<dbReference type="Pfam" id="PF00266">
    <property type="entry name" value="Aminotran_5"/>
    <property type="match status" value="1"/>
</dbReference>
<dbReference type="Gene3D" id="3.40.640.10">
    <property type="entry name" value="Type I PLP-dependent aspartate aminotransferase-like (Major domain)"/>
    <property type="match status" value="1"/>
</dbReference>
<evidence type="ECO:0000313" key="3">
    <source>
        <dbReference type="Proteomes" id="UP001314681"/>
    </source>
</evidence>
<dbReference type="InterPro" id="IPR000192">
    <property type="entry name" value="Aminotrans_V_dom"/>
</dbReference>
<dbReference type="EMBL" id="JAHQCX010000025">
    <property type="protein sequence ID" value="MBU9728863.1"/>
    <property type="molecule type" value="Genomic_DNA"/>
</dbReference>
<dbReference type="InterPro" id="IPR015421">
    <property type="entry name" value="PyrdxlP-dep_Trfase_major"/>
</dbReference>
<dbReference type="InterPro" id="IPR015422">
    <property type="entry name" value="PyrdxlP-dep_Trfase_small"/>
</dbReference>
<dbReference type="SUPFAM" id="SSF53383">
    <property type="entry name" value="PLP-dependent transferases"/>
    <property type="match status" value="1"/>
</dbReference>
<accession>A0ABS6KEE7</accession>
<name>A0ABS6KEE7_9FIRM</name>
<sequence length="380" mass="42000">MIYLDNAATTFPKPEEVYQTVDYVQRNLAVNIGRGSYTVANEAMKIVDETRFLLAKLVGIEHPNNVIFTPSATIAANEVIYGLNWDEFKTVYITPFEHNAIARPLEFIRKKYGIKICMLPFDLQSQQIDYEKTSVLFSSNPPDYVFLNQVSNVTGTVIPIKEISAMAKKYDAIVIVDGAQSVGLLDINMLRDGIDYLIFAGHKNMYASWGVGGFISLRDPKLVSIITGGTGSDSLDLTMGNSSPVRFEPASPNIIALASLNSSLKWLNQTTMEKIGEKKKELVNILVEGLTERGCKMYMPQEPVGHSSVVSFNVEGYTASEMGSILNHDFDIAVRTGYHCAPYIHNFLGTMEYGGTVRVSVGYFNNTNDIAAILNAVDEL</sequence>
<reference evidence="2 3" key="1">
    <citation type="submission" date="2021-06" db="EMBL/GenBank/DDBJ databases">
        <title>Description of novel taxa of the family Lachnospiraceae.</title>
        <authorList>
            <person name="Chaplin A.V."/>
            <person name="Sokolova S.R."/>
            <person name="Pikina A.P."/>
            <person name="Korzhanova M."/>
            <person name="Belova V."/>
            <person name="Korostin D."/>
            <person name="Efimov B.A."/>
        </authorList>
    </citation>
    <scope>NUCLEOTIDE SEQUENCE [LARGE SCALE GENOMIC DNA]</scope>
    <source>
        <strain evidence="2 3">ASD4241</strain>
    </source>
</reference>
<gene>
    <name evidence="2" type="ORF">KTH90_22990</name>
</gene>